<sequence>MKVFILERNPAPTVGAVCGNLAKLIINMTEPAQGTPNTSIMGNAMSTPRPESARSNAQDGEPSLVVI</sequence>
<feature type="region of interest" description="Disordered" evidence="1">
    <location>
        <begin position="32"/>
        <end position="67"/>
    </location>
</feature>
<gene>
    <name evidence="2" type="ORF">CURHAP_LOCUS5816</name>
</gene>
<evidence type="ECO:0000313" key="2">
    <source>
        <dbReference type="EMBL" id="CAB4264186.1"/>
    </source>
</evidence>
<dbReference type="EMBL" id="CAEKDK010000001">
    <property type="protein sequence ID" value="CAB4264186.1"/>
    <property type="molecule type" value="Genomic_DNA"/>
</dbReference>
<reference evidence="2 3" key="1">
    <citation type="submission" date="2020-05" db="EMBL/GenBank/DDBJ databases">
        <authorList>
            <person name="Campoy J."/>
            <person name="Schneeberger K."/>
            <person name="Spophaly S."/>
        </authorList>
    </citation>
    <scope>NUCLEOTIDE SEQUENCE [LARGE SCALE GENOMIC DNA]</scope>
    <source>
        <strain evidence="2">PruArmRojPasFocal</strain>
    </source>
</reference>
<dbReference type="Proteomes" id="UP000507222">
    <property type="component" value="Unassembled WGS sequence"/>
</dbReference>
<evidence type="ECO:0000256" key="1">
    <source>
        <dbReference type="SAM" id="MobiDB-lite"/>
    </source>
</evidence>
<feature type="compositionally biased region" description="Polar residues" evidence="1">
    <location>
        <begin position="32"/>
        <end position="46"/>
    </location>
</feature>
<evidence type="ECO:0000313" key="3">
    <source>
        <dbReference type="Proteomes" id="UP000507222"/>
    </source>
</evidence>
<organism evidence="2 3">
    <name type="scientific">Prunus armeniaca</name>
    <name type="common">Apricot</name>
    <name type="synonym">Armeniaca vulgaris</name>
    <dbReference type="NCBI Taxonomy" id="36596"/>
    <lineage>
        <taxon>Eukaryota</taxon>
        <taxon>Viridiplantae</taxon>
        <taxon>Streptophyta</taxon>
        <taxon>Embryophyta</taxon>
        <taxon>Tracheophyta</taxon>
        <taxon>Spermatophyta</taxon>
        <taxon>Magnoliopsida</taxon>
        <taxon>eudicotyledons</taxon>
        <taxon>Gunneridae</taxon>
        <taxon>Pentapetalae</taxon>
        <taxon>rosids</taxon>
        <taxon>fabids</taxon>
        <taxon>Rosales</taxon>
        <taxon>Rosaceae</taxon>
        <taxon>Amygdaloideae</taxon>
        <taxon>Amygdaleae</taxon>
        <taxon>Prunus</taxon>
    </lineage>
</organism>
<name>A0A6J5TJU3_PRUAR</name>
<proteinExistence type="predicted"/>
<protein>
    <submittedName>
        <fullName evidence="2">Uncharacterized protein</fullName>
    </submittedName>
</protein>
<accession>A0A6J5TJU3</accession>
<dbReference type="AlphaFoldDB" id="A0A6J5TJU3"/>